<dbReference type="PROSITE" id="PS50928">
    <property type="entry name" value="ABC_TM1"/>
    <property type="match status" value="1"/>
</dbReference>
<dbReference type="OrthoDB" id="31404at2157"/>
<feature type="transmembrane region" description="Helical" evidence="8">
    <location>
        <begin position="268"/>
        <end position="290"/>
    </location>
</feature>
<feature type="transmembrane region" description="Helical" evidence="8">
    <location>
        <begin position="226"/>
        <end position="247"/>
    </location>
</feature>
<accession>A0A1H3E6I4</accession>
<feature type="transmembrane region" description="Helical" evidence="8">
    <location>
        <begin position="140"/>
        <end position="159"/>
    </location>
</feature>
<dbReference type="GO" id="GO:0005886">
    <property type="term" value="C:plasma membrane"/>
    <property type="evidence" value="ECO:0007669"/>
    <property type="project" value="UniProtKB-SubCell"/>
</dbReference>
<evidence type="ECO:0000256" key="6">
    <source>
        <dbReference type="ARBA" id="ARBA00022989"/>
    </source>
</evidence>
<evidence type="ECO:0000313" key="11">
    <source>
        <dbReference type="Proteomes" id="UP000199079"/>
    </source>
</evidence>
<evidence type="ECO:0000313" key="10">
    <source>
        <dbReference type="EMBL" id="SDX74372.1"/>
    </source>
</evidence>
<dbReference type="SUPFAM" id="SSF161098">
    <property type="entry name" value="MetI-like"/>
    <property type="match status" value="1"/>
</dbReference>
<evidence type="ECO:0000256" key="7">
    <source>
        <dbReference type="ARBA" id="ARBA00023136"/>
    </source>
</evidence>
<dbReference type="Pfam" id="PF00528">
    <property type="entry name" value="BPD_transp_1"/>
    <property type="match status" value="1"/>
</dbReference>
<comment type="similarity">
    <text evidence="2">Belongs to the binding-protein-dependent transport system permease family. CysTW subfamily.</text>
</comment>
<dbReference type="CDD" id="cd06261">
    <property type="entry name" value="TM_PBP2"/>
    <property type="match status" value="1"/>
</dbReference>
<comment type="subcellular location">
    <subcellularLocation>
        <location evidence="1 8">Cell membrane</location>
        <topology evidence="1 8">Multi-pass membrane protein</topology>
    </subcellularLocation>
</comment>
<dbReference type="EMBL" id="FNPC01000001">
    <property type="protein sequence ID" value="SDX74372.1"/>
    <property type="molecule type" value="Genomic_DNA"/>
</dbReference>
<keyword evidence="4" id="KW-1003">Cell membrane</keyword>
<reference evidence="11" key="1">
    <citation type="submission" date="2016-10" db="EMBL/GenBank/DDBJ databases">
        <authorList>
            <person name="Varghese N."/>
            <person name="Submissions S."/>
        </authorList>
    </citation>
    <scope>NUCLEOTIDE SEQUENCE [LARGE SCALE GENOMIC DNA]</scope>
    <source>
        <strain evidence="11">DC30,IBRC 10041,KCTC 4046</strain>
    </source>
</reference>
<organism evidence="10 11">
    <name type="scientific">Halopenitus persicus</name>
    <dbReference type="NCBI Taxonomy" id="1048396"/>
    <lineage>
        <taxon>Archaea</taxon>
        <taxon>Methanobacteriati</taxon>
        <taxon>Methanobacteriota</taxon>
        <taxon>Stenosarchaea group</taxon>
        <taxon>Halobacteria</taxon>
        <taxon>Halobacteriales</taxon>
        <taxon>Haloferacaceae</taxon>
        <taxon>Halopenitus</taxon>
    </lineage>
</organism>
<name>A0A1H3E6I4_9EURY</name>
<dbReference type="PANTHER" id="PTHR42929:SF1">
    <property type="entry name" value="INNER MEMBRANE ABC TRANSPORTER PERMEASE PROTEIN YDCU-RELATED"/>
    <property type="match status" value="1"/>
</dbReference>
<feature type="transmembrane region" description="Helical" evidence="8">
    <location>
        <begin position="78"/>
        <end position="105"/>
    </location>
</feature>
<evidence type="ECO:0000256" key="8">
    <source>
        <dbReference type="RuleBase" id="RU363032"/>
    </source>
</evidence>
<dbReference type="AlphaFoldDB" id="A0A1H3E6I4"/>
<dbReference type="PANTHER" id="PTHR42929">
    <property type="entry name" value="INNER MEMBRANE ABC TRANSPORTER PERMEASE PROTEIN YDCU-RELATED-RELATED"/>
    <property type="match status" value="1"/>
</dbReference>
<feature type="transmembrane region" description="Helical" evidence="8">
    <location>
        <begin position="171"/>
        <end position="190"/>
    </location>
</feature>
<keyword evidence="3 8" id="KW-0813">Transport</keyword>
<gene>
    <name evidence="10" type="ORF">SAMN05216564_101309</name>
</gene>
<evidence type="ECO:0000256" key="3">
    <source>
        <dbReference type="ARBA" id="ARBA00022448"/>
    </source>
</evidence>
<feature type="transmembrane region" description="Helical" evidence="8">
    <location>
        <begin position="30"/>
        <end position="54"/>
    </location>
</feature>
<feature type="domain" description="ABC transmembrane type-1" evidence="9">
    <location>
        <begin position="83"/>
        <end position="290"/>
    </location>
</feature>
<evidence type="ECO:0000256" key="4">
    <source>
        <dbReference type="ARBA" id="ARBA00022475"/>
    </source>
</evidence>
<keyword evidence="5 8" id="KW-0812">Transmembrane</keyword>
<keyword evidence="7 8" id="KW-0472">Membrane</keyword>
<evidence type="ECO:0000256" key="1">
    <source>
        <dbReference type="ARBA" id="ARBA00004651"/>
    </source>
</evidence>
<evidence type="ECO:0000259" key="9">
    <source>
        <dbReference type="PROSITE" id="PS50928"/>
    </source>
</evidence>
<dbReference type="Proteomes" id="UP000199079">
    <property type="component" value="Unassembled WGS sequence"/>
</dbReference>
<evidence type="ECO:0000256" key="5">
    <source>
        <dbReference type="ARBA" id="ARBA00022692"/>
    </source>
</evidence>
<dbReference type="InterPro" id="IPR035906">
    <property type="entry name" value="MetI-like_sf"/>
</dbReference>
<keyword evidence="11" id="KW-1185">Reference proteome</keyword>
<proteinExistence type="inferred from homology"/>
<dbReference type="InterPro" id="IPR000515">
    <property type="entry name" value="MetI-like"/>
</dbReference>
<feature type="transmembrane region" description="Helical" evidence="8">
    <location>
        <begin position="117"/>
        <end position="134"/>
    </location>
</feature>
<evidence type="ECO:0000256" key="2">
    <source>
        <dbReference type="ARBA" id="ARBA00007069"/>
    </source>
</evidence>
<dbReference type="GO" id="GO:0055085">
    <property type="term" value="P:transmembrane transport"/>
    <property type="evidence" value="ECO:0007669"/>
    <property type="project" value="InterPro"/>
</dbReference>
<protein>
    <submittedName>
        <fullName evidence="10">Putative spermidine/putrescine transport system permease protein/spermidine/putrescine transport system permease protein</fullName>
    </submittedName>
</protein>
<keyword evidence="6 8" id="KW-1133">Transmembrane helix</keyword>
<sequence length="306" mass="33412">MSIKNKFDELNRTASVYFKREEGRLGLLEILPGITLITILLGGSLGIVLLYSFLDPAPVSAESTFTLQHYREFFETGFYLSVLLDSFIIAVITTAAALALGYPAAYYLTIMDSKWKSLYLLLMILPFWINVVVRTYAWRLILGSNGLINYLLVDITGVINSPLDLLYSKSAIAIGLVHVFLPFMVIPIYISLNNVDRSGIEAAKNLGANKLVAFSEITFPQSLPGVAAGVLLVFVMSFGAFVTPSLLGGQQNIMIGNIIGQMFNELQSWGLGGAISVIFIALVVTIVYLFNRQIGLDELYGSGGDA</sequence>
<dbReference type="Gene3D" id="1.10.3720.10">
    <property type="entry name" value="MetI-like"/>
    <property type="match status" value="1"/>
</dbReference>